<organism evidence="2 3">
    <name type="scientific">Microctonus aethiopoides</name>
    <dbReference type="NCBI Taxonomy" id="144406"/>
    <lineage>
        <taxon>Eukaryota</taxon>
        <taxon>Metazoa</taxon>
        <taxon>Ecdysozoa</taxon>
        <taxon>Arthropoda</taxon>
        <taxon>Hexapoda</taxon>
        <taxon>Insecta</taxon>
        <taxon>Pterygota</taxon>
        <taxon>Neoptera</taxon>
        <taxon>Endopterygota</taxon>
        <taxon>Hymenoptera</taxon>
        <taxon>Apocrita</taxon>
        <taxon>Ichneumonoidea</taxon>
        <taxon>Braconidae</taxon>
        <taxon>Euphorinae</taxon>
        <taxon>Microctonus</taxon>
    </lineage>
</organism>
<name>A0AA39FW06_9HYME</name>
<sequence>MLSLENLIAEQDLPCSKITVTQRIFAVRRWTYLNRFESKVFIPYFSYHEPIVSFLDYDGHEENQSEIQTKTKKIKQIDLDTDIDDESSNLNDSTFLNEVEISPRILSQTIQRIRQNEVETSTDSEKSSTGTS</sequence>
<dbReference type="Proteomes" id="UP001168990">
    <property type="component" value="Unassembled WGS sequence"/>
</dbReference>
<reference evidence="2" key="1">
    <citation type="journal article" date="2023" name="bioRxiv">
        <title>Scaffold-level genome assemblies of two parasitoid biocontrol wasps reveal the parthenogenesis mechanism and an associated novel virus.</title>
        <authorList>
            <person name="Inwood S."/>
            <person name="Skelly J."/>
            <person name="Guhlin J."/>
            <person name="Harrop T."/>
            <person name="Goldson S."/>
            <person name="Dearden P."/>
        </authorList>
    </citation>
    <scope>NUCLEOTIDE SEQUENCE</scope>
    <source>
        <strain evidence="2">Irish</strain>
        <tissue evidence="2">Whole body</tissue>
    </source>
</reference>
<keyword evidence="3" id="KW-1185">Reference proteome</keyword>
<comment type="caution">
    <text evidence="2">The sequence shown here is derived from an EMBL/GenBank/DDBJ whole genome shotgun (WGS) entry which is preliminary data.</text>
</comment>
<evidence type="ECO:0000313" key="2">
    <source>
        <dbReference type="EMBL" id="KAK0176887.1"/>
    </source>
</evidence>
<reference evidence="2" key="2">
    <citation type="submission" date="2023-03" db="EMBL/GenBank/DDBJ databases">
        <authorList>
            <person name="Inwood S.N."/>
            <person name="Skelly J.G."/>
            <person name="Guhlin J."/>
            <person name="Harrop T.W.R."/>
            <person name="Goldson S.G."/>
            <person name="Dearden P.K."/>
        </authorList>
    </citation>
    <scope>NUCLEOTIDE SEQUENCE</scope>
    <source>
        <strain evidence="2">Irish</strain>
        <tissue evidence="2">Whole body</tissue>
    </source>
</reference>
<accession>A0AA39FW06</accession>
<evidence type="ECO:0000256" key="1">
    <source>
        <dbReference type="SAM" id="MobiDB-lite"/>
    </source>
</evidence>
<proteinExistence type="predicted"/>
<dbReference type="AlphaFoldDB" id="A0AA39FW06"/>
<protein>
    <submittedName>
        <fullName evidence="2">Uncharacterized protein</fullName>
    </submittedName>
</protein>
<gene>
    <name evidence="2" type="ORF">PV328_000985</name>
</gene>
<dbReference type="EMBL" id="JAQQBS010000001">
    <property type="protein sequence ID" value="KAK0176887.1"/>
    <property type="molecule type" value="Genomic_DNA"/>
</dbReference>
<evidence type="ECO:0000313" key="3">
    <source>
        <dbReference type="Proteomes" id="UP001168990"/>
    </source>
</evidence>
<feature type="region of interest" description="Disordered" evidence="1">
    <location>
        <begin position="112"/>
        <end position="132"/>
    </location>
</feature>